<evidence type="ECO:0000313" key="1">
    <source>
        <dbReference type="EMBL" id="KKN63861.1"/>
    </source>
</evidence>
<gene>
    <name evidence="1" type="ORF">LCGC14_0497390</name>
</gene>
<dbReference type="EMBL" id="LAZR01000576">
    <property type="protein sequence ID" value="KKN63861.1"/>
    <property type="molecule type" value="Genomic_DNA"/>
</dbReference>
<reference evidence="1" key="1">
    <citation type="journal article" date="2015" name="Nature">
        <title>Complex archaea that bridge the gap between prokaryotes and eukaryotes.</title>
        <authorList>
            <person name="Spang A."/>
            <person name="Saw J.H."/>
            <person name="Jorgensen S.L."/>
            <person name="Zaremba-Niedzwiedzka K."/>
            <person name="Martijn J."/>
            <person name="Lind A.E."/>
            <person name="van Eijk R."/>
            <person name="Schleper C."/>
            <person name="Guy L."/>
            <person name="Ettema T.J."/>
        </authorList>
    </citation>
    <scope>NUCLEOTIDE SEQUENCE</scope>
</reference>
<sequence>MRGGEKMTEKRKPEDTVCPDFYAALLQKFTVNQSDKVGEFKKGFIPKEELKELAACLGGECQMFNASFRGCG</sequence>
<organism evidence="1">
    <name type="scientific">marine sediment metagenome</name>
    <dbReference type="NCBI Taxonomy" id="412755"/>
    <lineage>
        <taxon>unclassified sequences</taxon>
        <taxon>metagenomes</taxon>
        <taxon>ecological metagenomes</taxon>
    </lineage>
</organism>
<accession>A0A0F9URS8</accession>
<proteinExistence type="predicted"/>
<dbReference type="AlphaFoldDB" id="A0A0F9URS8"/>
<comment type="caution">
    <text evidence="1">The sequence shown here is derived from an EMBL/GenBank/DDBJ whole genome shotgun (WGS) entry which is preliminary data.</text>
</comment>
<protein>
    <submittedName>
        <fullName evidence="1">Uncharacterized protein</fullName>
    </submittedName>
</protein>
<name>A0A0F9URS8_9ZZZZ</name>